<feature type="domain" description="Aconitase A/isopropylmalate dehydratase small subunit swivel" evidence="14">
    <location>
        <begin position="667"/>
        <end position="792"/>
    </location>
</feature>
<evidence type="ECO:0000256" key="3">
    <source>
        <dbReference type="ARBA" id="ARBA00007185"/>
    </source>
</evidence>
<name>A0A1R1JYS9_ALCXX</name>
<protein>
    <recommendedName>
        <fullName evidence="5">Aconitate hydratase A</fullName>
        <ecNumber evidence="4">4.2.1.3</ecNumber>
    </recommendedName>
    <alternativeName>
        <fullName evidence="12">Iron-responsive protein-like</fullName>
    </alternativeName>
    <alternativeName>
        <fullName evidence="11">RNA-binding protein</fullName>
    </alternativeName>
</protein>
<organism evidence="15 16">
    <name type="scientific">Alcaligenes xylosoxydans xylosoxydans</name>
    <name type="common">Achromobacter xylosoxidans</name>
    <dbReference type="NCBI Taxonomy" id="85698"/>
    <lineage>
        <taxon>Bacteria</taxon>
        <taxon>Pseudomonadati</taxon>
        <taxon>Pseudomonadota</taxon>
        <taxon>Betaproteobacteria</taxon>
        <taxon>Burkholderiales</taxon>
        <taxon>Alcaligenaceae</taxon>
        <taxon>Achromobacter</taxon>
    </lineage>
</organism>
<dbReference type="GO" id="GO:0006099">
    <property type="term" value="P:tricarboxylic acid cycle"/>
    <property type="evidence" value="ECO:0007669"/>
    <property type="project" value="UniProtKB-UniPathway"/>
</dbReference>
<dbReference type="Gene3D" id="3.20.19.10">
    <property type="entry name" value="Aconitase, domain 4"/>
    <property type="match status" value="1"/>
</dbReference>
<dbReference type="InterPro" id="IPR036008">
    <property type="entry name" value="Aconitase_4Fe-4S_dom"/>
</dbReference>
<keyword evidence="7" id="KW-0479">Metal-binding</keyword>
<evidence type="ECO:0000256" key="2">
    <source>
        <dbReference type="ARBA" id="ARBA00004717"/>
    </source>
</evidence>
<dbReference type="AlphaFoldDB" id="A0A1R1JYS9"/>
<dbReference type="SUPFAM" id="SSF53732">
    <property type="entry name" value="Aconitase iron-sulfur domain"/>
    <property type="match status" value="1"/>
</dbReference>
<evidence type="ECO:0000256" key="6">
    <source>
        <dbReference type="ARBA" id="ARBA00022485"/>
    </source>
</evidence>
<proteinExistence type="inferred from homology"/>
<dbReference type="GO" id="GO:0003994">
    <property type="term" value="F:aconitate hydratase activity"/>
    <property type="evidence" value="ECO:0007669"/>
    <property type="project" value="UniProtKB-EC"/>
</dbReference>
<dbReference type="OrthoDB" id="9764318at2"/>
<evidence type="ECO:0000256" key="8">
    <source>
        <dbReference type="ARBA" id="ARBA00023004"/>
    </source>
</evidence>
<accession>A0A1R1JYS9</accession>
<dbReference type="InterPro" id="IPR001030">
    <property type="entry name" value="Acoase/IPM_deHydtase_lsu_aba"/>
</dbReference>
<keyword evidence="8" id="KW-0408">Iron</keyword>
<evidence type="ECO:0000256" key="5">
    <source>
        <dbReference type="ARBA" id="ARBA00019378"/>
    </source>
</evidence>
<evidence type="ECO:0000259" key="14">
    <source>
        <dbReference type="Pfam" id="PF00694"/>
    </source>
</evidence>
<evidence type="ECO:0000256" key="9">
    <source>
        <dbReference type="ARBA" id="ARBA00023014"/>
    </source>
</evidence>
<dbReference type="InterPro" id="IPR015931">
    <property type="entry name" value="Acnase/IPM_dHydase_lsu_aba_1/3"/>
</dbReference>
<dbReference type="Gene3D" id="3.30.499.10">
    <property type="entry name" value="Aconitase, domain 3"/>
    <property type="match status" value="2"/>
</dbReference>
<evidence type="ECO:0000259" key="13">
    <source>
        <dbReference type="Pfam" id="PF00330"/>
    </source>
</evidence>
<dbReference type="SUPFAM" id="SSF52016">
    <property type="entry name" value="LeuD/IlvD-like"/>
    <property type="match status" value="1"/>
</dbReference>
<comment type="pathway">
    <text evidence="2">Carbohydrate metabolism; tricarboxylic acid cycle; isocitrate from oxaloacetate: step 2/2.</text>
</comment>
<dbReference type="InterPro" id="IPR000573">
    <property type="entry name" value="AconitaseA/IPMdHydase_ssu_swvl"/>
</dbReference>
<dbReference type="RefSeq" id="WP_076409023.1">
    <property type="nucleotide sequence ID" value="NZ_AP028040.1"/>
</dbReference>
<dbReference type="GO" id="GO:0046872">
    <property type="term" value="F:metal ion binding"/>
    <property type="evidence" value="ECO:0007669"/>
    <property type="project" value="UniProtKB-KW"/>
</dbReference>
<keyword evidence="6" id="KW-0004">4Fe-4S</keyword>
<dbReference type="EC" id="4.2.1.3" evidence="4"/>
<evidence type="ECO:0000256" key="12">
    <source>
        <dbReference type="ARBA" id="ARBA00031977"/>
    </source>
</evidence>
<comment type="catalytic activity">
    <reaction evidence="10">
        <text>citrate = D-threo-isocitrate</text>
        <dbReference type="Rhea" id="RHEA:10336"/>
        <dbReference type="ChEBI" id="CHEBI:15562"/>
        <dbReference type="ChEBI" id="CHEBI:16947"/>
        <dbReference type="EC" id="4.2.1.3"/>
    </reaction>
</comment>
<evidence type="ECO:0000313" key="16">
    <source>
        <dbReference type="Proteomes" id="UP000187251"/>
    </source>
</evidence>
<keyword evidence="9" id="KW-0411">Iron-sulfur</keyword>
<dbReference type="NCBIfam" id="NF006757">
    <property type="entry name" value="PRK09277.1"/>
    <property type="match status" value="1"/>
</dbReference>
<dbReference type="PROSITE" id="PS00450">
    <property type="entry name" value="ACONITASE_1"/>
    <property type="match status" value="1"/>
</dbReference>
<dbReference type="GO" id="GO:0051539">
    <property type="term" value="F:4 iron, 4 sulfur cluster binding"/>
    <property type="evidence" value="ECO:0007669"/>
    <property type="project" value="UniProtKB-KW"/>
</dbReference>
<evidence type="ECO:0000256" key="7">
    <source>
        <dbReference type="ARBA" id="ARBA00022723"/>
    </source>
</evidence>
<dbReference type="EMBL" id="MJMN01000002">
    <property type="protein sequence ID" value="OMG92280.1"/>
    <property type="molecule type" value="Genomic_DNA"/>
</dbReference>
<dbReference type="InterPro" id="IPR018136">
    <property type="entry name" value="Aconitase_4Fe-4S_BS"/>
</dbReference>
<dbReference type="Pfam" id="PF00330">
    <property type="entry name" value="Aconitase"/>
    <property type="match status" value="1"/>
</dbReference>
<comment type="similarity">
    <text evidence="3">Belongs to the aconitase/IPM isomerase family.</text>
</comment>
<evidence type="ECO:0000256" key="11">
    <source>
        <dbReference type="ARBA" id="ARBA00031081"/>
    </source>
</evidence>
<dbReference type="Proteomes" id="UP000187251">
    <property type="component" value="Unassembled WGS sequence"/>
</dbReference>
<dbReference type="PRINTS" id="PR00415">
    <property type="entry name" value="ACONITASE"/>
</dbReference>
<dbReference type="NCBIfam" id="NF009520">
    <property type="entry name" value="PRK12881.1"/>
    <property type="match status" value="1"/>
</dbReference>
<evidence type="ECO:0000256" key="10">
    <source>
        <dbReference type="ARBA" id="ARBA00023501"/>
    </source>
</evidence>
<reference evidence="15 16" key="1">
    <citation type="submission" date="2016-09" db="EMBL/GenBank/DDBJ databases">
        <title>Phylogenomics of Achromobacter.</title>
        <authorList>
            <person name="Jeukens J."/>
            <person name="Freschi L."/>
            <person name="Vincent A.T."/>
            <person name="Emond-Rheault J.-G."/>
            <person name="Kukavica-Ibrulj I."/>
            <person name="Charette S.J."/>
            <person name="Levesque R.C."/>
        </authorList>
    </citation>
    <scope>NUCLEOTIDE SEQUENCE [LARGE SCALE GENOMIC DNA]</scope>
    <source>
        <strain evidence="15 16">AUS488</strain>
    </source>
</reference>
<dbReference type="PANTHER" id="PTHR11670">
    <property type="entry name" value="ACONITASE/IRON-RESPONSIVE ELEMENT FAMILY MEMBER"/>
    <property type="match status" value="1"/>
</dbReference>
<dbReference type="PROSITE" id="PS01244">
    <property type="entry name" value="ACONITASE_2"/>
    <property type="match status" value="1"/>
</dbReference>
<sequence length="886" mass="93994">METPDDTPPRRTGFTLDGVAYTHIDMAGRYGPDFLRLPVVLRLLLENALRNMRGAERDAAVAALFAWLAHGTSEAEIAFQPGRVLMHDTTSTPALVDIAAMRDALDEAGMDPRALNPVLPVDVSVDHSLAVQAYAQADAAAQNLALELRRNAERYRFLRWASQALSNVRIHPPGTGIMHTINLEQLATVVCEQDGMLHPDMMIGTDSHTPMINGIGVLGWGVGGLEAQTVMFGMPTMLRIPDVIGVRLSGALPAGTTATDLALTVTQRLRAIGVSGEFVEFFGPGVATLSAGSRCVVANMAPEYGATTGYFPIDGNTLDYLRQTGRDAAQVARVGAYAASAGLALDPAAAPRYTRVVEIALDQVGTRVAGPTRPQDLHPYERTRALLAAQAFTPATVSPLPRHAIAIAAITSCTNTSDPRLLVAAGLLARKARRAGLKAPAWVKTSLGPGSPAAADYLARAGLLDDLEAVGFGIVGYGCTTCIGNSGPLPPVVREAMAAGAVRPVAVLSGNRNFAGRIHPDLDLGFLMSPPLVIAFALAGDAERDLAREPVQAAPDGRAVFLRDLWPDDHEIDAALARGVRADDFQRAFRAASANPGWQALRSPATPCFPWDPASTALRRPPFAAAGPASQLGRYAAHPLLVLGDDVTTDHLSPASAIPPDSLVADFLVAQGDDRDDLNVFASRRGNWQVMMRAAFYSKSLANLLCPDAPVGHTVHAPSGAIAPIWEAAERYRRDGDAVVLVAGERFGTGSSRDWAAKGQRLLGIRAVLALSFERIHRSNLIGMGILPLRLAAGATPQSLALRPGDRIEIDCPAHELAPRQSITVRLLRANGATQSLRATAAVETQLELRLLRMGGVIPAILADTLGARARTPERRGELPTNSLHP</sequence>
<feature type="domain" description="Aconitase/3-isopropylmalate dehydratase large subunit alpha/beta/alpha" evidence="13">
    <location>
        <begin position="67"/>
        <end position="540"/>
    </location>
</feature>
<evidence type="ECO:0000256" key="1">
    <source>
        <dbReference type="ARBA" id="ARBA00001966"/>
    </source>
</evidence>
<comment type="caution">
    <text evidence="15">The sequence shown here is derived from an EMBL/GenBank/DDBJ whole genome shotgun (WGS) entry which is preliminary data.</text>
</comment>
<dbReference type="UniPathway" id="UPA00223">
    <property type="reaction ID" value="UER00718"/>
</dbReference>
<dbReference type="InterPro" id="IPR015928">
    <property type="entry name" value="Aconitase/3IPM_dehydase_swvl"/>
</dbReference>
<dbReference type="Pfam" id="PF00694">
    <property type="entry name" value="Aconitase_C"/>
    <property type="match status" value="1"/>
</dbReference>
<evidence type="ECO:0000256" key="4">
    <source>
        <dbReference type="ARBA" id="ARBA00012926"/>
    </source>
</evidence>
<dbReference type="Gene3D" id="6.10.190.10">
    <property type="match status" value="1"/>
</dbReference>
<dbReference type="InterPro" id="IPR006249">
    <property type="entry name" value="Aconitase/IRP2"/>
</dbReference>
<evidence type="ECO:0000313" key="15">
    <source>
        <dbReference type="EMBL" id="OMG92280.1"/>
    </source>
</evidence>
<gene>
    <name evidence="15" type="ORF">BIZ92_06140</name>
</gene>
<comment type="cofactor">
    <cofactor evidence="1">
        <name>[4Fe-4S] cluster</name>
        <dbReference type="ChEBI" id="CHEBI:49883"/>
    </cofactor>
</comment>